<gene>
    <name evidence="2" type="ORF">EYF80_067555</name>
</gene>
<proteinExistence type="predicted"/>
<feature type="compositionally biased region" description="Basic and acidic residues" evidence="1">
    <location>
        <begin position="17"/>
        <end position="36"/>
    </location>
</feature>
<sequence length="116" mass="12647">MKSLIPSSSSQSPRGQYETDQRQEGRVVRSSHDPARPIRGRVVRSSHDPARPIRGRVRPRCSVRSENKEDDGSYYGGGCFTFLRSPLQGNGGETTATPLRGIGAWRGGEAEDSAGF</sequence>
<evidence type="ECO:0000256" key="1">
    <source>
        <dbReference type="SAM" id="MobiDB-lite"/>
    </source>
</evidence>
<reference evidence="2 3" key="1">
    <citation type="submission" date="2019-03" db="EMBL/GenBank/DDBJ databases">
        <title>First draft genome of Liparis tanakae, snailfish: a comprehensive survey of snailfish specific genes.</title>
        <authorList>
            <person name="Kim W."/>
            <person name="Song I."/>
            <person name="Jeong J.-H."/>
            <person name="Kim D."/>
            <person name="Kim S."/>
            <person name="Ryu S."/>
            <person name="Song J.Y."/>
            <person name="Lee S.K."/>
        </authorList>
    </citation>
    <scope>NUCLEOTIDE SEQUENCE [LARGE SCALE GENOMIC DNA]</scope>
    <source>
        <tissue evidence="2">Muscle</tissue>
    </source>
</reference>
<dbReference type="EMBL" id="SRLO01023052">
    <property type="protein sequence ID" value="TNN22331.1"/>
    <property type="molecule type" value="Genomic_DNA"/>
</dbReference>
<evidence type="ECO:0000313" key="3">
    <source>
        <dbReference type="Proteomes" id="UP000314294"/>
    </source>
</evidence>
<organism evidence="2 3">
    <name type="scientific">Liparis tanakae</name>
    <name type="common">Tanaka's snailfish</name>
    <dbReference type="NCBI Taxonomy" id="230148"/>
    <lineage>
        <taxon>Eukaryota</taxon>
        <taxon>Metazoa</taxon>
        <taxon>Chordata</taxon>
        <taxon>Craniata</taxon>
        <taxon>Vertebrata</taxon>
        <taxon>Euteleostomi</taxon>
        <taxon>Actinopterygii</taxon>
        <taxon>Neopterygii</taxon>
        <taxon>Teleostei</taxon>
        <taxon>Neoteleostei</taxon>
        <taxon>Acanthomorphata</taxon>
        <taxon>Eupercaria</taxon>
        <taxon>Perciformes</taxon>
        <taxon>Cottioidei</taxon>
        <taxon>Cottales</taxon>
        <taxon>Liparidae</taxon>
        <taxon>Liparis</taxon>
    </lineage>
</organism>
<feature type="region of interest" description="Disordered" evidence="1">
    <location>
        <begin position="1"/>
        <end position="71"/>
    </location>
</feature>
<accession>A0A4Z2E0L7</accession>
<keyword evidence="3" id="KW-1185">Reference proteome</keyword>
<dbReference type="Proteomes" id="UP000314294">
    <property type="component" value="Unassembled WGS sequence"/>
</dbReference>
<comment type="caution">
    <text evidence="2">The sequence shown here is derived from an EMBL/GenBank/DDBJ whole genome shotgun (WGS) entry which is preliminary data.</text>
</comment>
<protein>
    <submittedName>
        <fullName evidence="2">Uncharacterized protein</fullName>
    </submittedName>
</protein>
<evidence type="ECO:0000313" key="2">
    <source>
        <dbReference type="EMBL" id="TNN22331.1"/>
    </source>
</evidence>
<dbReference type="AlphaFoldDB" id="A0A4Z2E0L7"/>
<feature type="region of interest" description="Disordered" evidence="1">
    <location>
        <begin position="86"/>
        <end position="116"/>
    </location>
</feature>
<name>A0A4Z2E0L7_9TELE</name>